<dbReference type="InterPro" id="IPR036047">
    <property type="entry name" value="F-box-like_dom_sf"/>
</dbReference>
<evidence type="ECO:0000256" key="1">
    <source>
        <dbReference type="SAM" id="MobiDB-lite"/>
    </source>
</evidence>
<evidence type="ECO:0000313" key="3">
    <source>
        <dbReference type="EMBL" id="TVU37835.1"/>
    </source>
</evidence>
<evidence type="ECO:0000259" key="2">
    <source>
        <dbReference type="Pfam" id="PF24758"/>
    </source>
</evidence>
<dbReference type="InterPro" id="IPR055411">
    <property type="entry name" value="LRR_FXL15/At3g58940/PEG3-like"/>
</dbReference>
<dbReference type="Pfam" id="PF24758">
    <property type="entry name" value="LRR_At5g56370"/>
    <property type="match status" value="1"/>
</dbReference>
<evidence type="ECO:0000313" key="4">
    <source>
        <dbReference type="Proteomes" id="UP000324897"/>
    </source>
</evidence>
<feature type="domain" description="F-box/LRR-repeat protein 15/At3g58940/PEG3-like LRR" evidence="2">
    <location>
        <begin position="137"/>
        <end position="319"/>
    </location>
</feature>
<protein>
    <recommendedName>
        <fullName evidence="2">F-box/LRR-repeat protein 15/At3g58940/PEG3-like LRR domain-containing protein</fullName>
    </recommendedName>
</protein>
<dbReference type="Gene3D" id="3.80.10.10">
    <property type="entry name" value="Ribonuclease Inhibitor"/>
    <property type="match status" value="1"/>
</dbReference>
<accession>A0A5J9VQQ2</accession>
<dbReference type="SUPFAM" id="SSF81383">
    <property type="entry name" value="F-box domain"/>
    <property type="match status" value="1"/>
</dbReference>
<feature type="region of interest" description="Disordered" evidence="1">
    <location>
        <begin position="1"/>
        <end position="31"/>
    </location>
</feature>
<gene>
    <name evidence="3" type="ORF">EJB05_11176</name>
</gene>
<keyword evidence="4" id="KW-1185">Reference proteome</keyword>
<dbReference type="PANTHER" id="PTHR34709:SF44">
    <property type="entry name" value="FBD DOMAIN-CONTAINING PROTEIN"/>
    <property type="match status" value="1"/>
</dbReference>
<sequence length="434" mass="49298">MELRSGRRLGSPPPRRARRRNDQGADGDGVDRISDLPDDVLVLFLARLFCGRAAARTSVLSRRWRHVWRRLPKLRLFDVLLSSLQAAMADAPLTNLSLLYYSNNIFPAAAASLLLNVARLDPVELNFMAHKVTRDCTIELPSFTRATCIDLLFNRHVTLTARDGECPSLEKLSTTCCRIDSSALISRCPNLRVLHIKESNDTVKVHSTTLEELDVDQSFYVGGIDVVAPVLKKFHLKVCLDKDFSMSLLAPKLQDLSWRCHWIATVGIDGSWIQMYTSLTEIFQLPKFSVLELHLHTRGHVYEAMVLNLLKIWNGLRRLKLVINKKVVTLPIYYEACTPNCPCDQPQNWRSQNIFLSVLEEVEIENFEGSGHEVDLLKLLFRCALLKKVIVKLESEVSTSNKGCQDIYTLFKANPSVDCNVYQKRGKEEEVIYA</sequence>
<dbReference type="InterPro" id="IPR032675">
    <property type="entry name" value="LRR_dom_sf"/>
</dbReference>
<dbReference type="PANTHER" id="PTHR34709">
    <property type="entry name" value="OS10G0396666 PROTEIN"/>
    <property type="match status" value="1"/>
</dbReference>
<dbReference type="OrthoDB" id="671901at2759"/>
<feature type="non-terminal residue" evidence="3">
    <location>
        <position position="1"/>
    </location>
</feature>
<dbReference type="SUPFAM" id="SSF52058">
    <property type="entry name" value="L domain-like"/>
    <property type="match status" value="1"/>
</dbReference>
<name>A0A5J9VQQ2_9POAL</name>
<organism evidence="3 4">
    <name type="scientific">Eragrostis curvula</name>
    <name type="common">weeping love grass</name>
    <dbReference type="NCBI Taxonomy" id="38414"/>
    <lineage>
        <taxon>Eukaryota</taxon>
        <taxon>Viridiplantae</taxon>
        <taxon>Streptophyta</taxon>
        <taxon>Embryophyta</taxon>
        <taxon>Tracheophyta</taxon>
        <taxon>Spermatophyta</taxon>
        <taxon>Magnoliopsida</taxon>
        <taxon>Liliopsida</taxon>
        <taxon>Poales</taxon>
        <taxon>Poaceae</taxon>
        <taxon>PACMAD clade</taxon>
        <taxon>Chloridoideae</taxon>
        <taxon>Eragrostideae</taxon>
        <taxon>Eragrostidinae</taxon>
        <taxon>Eragrostis</taxon>
    </lineage>
</organism>
<reference evidence="3 4" key="1">
    <citation type="journal article" date="2019" name="Sci. Rep.">
        <title>A high-quality genome of Eragrostis curvula grass provides insights into Poaceae evolution and supports new strategies to enhance forage quality.</title>
        <authorList>
            <person name="Carballo J."/>
            <person name="Santos B.A.C.M."/>
            <person name="Zappacosta D."/>
            <person name="Garbus I."/>
            <person name="Selva J.P."/>
            <person name="Gallo C.A."/>
            <person name="Diaz A."/>
            <person name="Albertini E."/>
            <person name="Caccamo M."/>
            <person name="Echenique V."/>
        </authorList>
    </citation>
    <scope>NUCLEOTIDE SEQUENCE [LARGE SCALE GENOMIC DNA]</scope>
    <source>
        <strain evidence="4">cv. Victoria</strain>
        <tissue evidence="3">Leaf</tissue>
    </source>
</reference>
<dbReference type="InterPro" id="IPR055312">
    <property type="entry name" value="FBL15-like"/>
</dbReference>
<comment type="caution">
    <text evidence="3">The sequence shown here is derived from an EMBL/GenBank/DDBJ whole genome shotgun (WGS) entry which is preliminary data.</text>
</comment>
<dbReference type="AlphaFoldDB" id="A0A5J9VQQ2"/>
<dbReference type="EMBL" id="RWGY01000007">
    <property type="protein sequence ID" value="TVU37835.1"/>
    <property type="molecule type" value="Genomic_DNA"/>
</dbReference>
<proteinExistence type="predicted"/>
<dbReference type="Proteomes" id="UP000324897">
    <property type="component" value="Chromosome 4"/>
</dbReference>
<dbReference type="Gramene" id="TVU37835">
    <property type="protein sequence ID" value="TVU37835"/>
    <property type="gene ID" value="EJB05_11176"/>
</dbReference>